<accession>A0A6A2VAA8</accession>
<dbReference type="EMBL" id="WBSO01000003">
    <property type="protein sequence ID" value="KAB8299715.1"/>
    <property type="molecule type" value="Genomic_DNA"/>
</dbReference>
<protein>
    <submittedName>
        <fullName evidence="1">Killer protein</fullName>
    </submittedName>
</protein>
<dbReference type="PANTHER" id="PTHR40266:SF2">
    <property type="entry name" value="TOXIN HIGB-1"/>
    <property type="match status" value="1"/>
</dbReference>
<sequence length="62" mass="7381">MLKAANSLLDLRAPPGNRLEALTGNLRGYWSIRVNKQYRLVFRWDEMTQEAYDVYFTDYHRG</sequence>
<evidence type="ECO:0000313" key="1">
    <source>
        <dbReference type="EMBL" id="KAB8299715.1"/>
    </source>
</evidence>
<dbReference type="Gene3D" id="3.30.2310.20">
    <property type="entry name" value="RelE-like"/>
    <property type="match status" value="1"/>
</dbReference>
<comment type="caution">
    <text evidence="1">The sequence shown here is derived from an EMBL/GenBank/DDBJ whole genome shotgun (WGS) entry which is preliminary data.</text>
</comment>
<organism evidence="1 2">
    <name type="scientific">Bifidobacterium apri</name>
    <dbReference type="NCBI Taxonomy" id="1769423"/>
    <lineage>
        <taxon>Bacteria</taxon>
        <taxon>Bacillati</taxon>
        <taxon>Actinomycetota</taxon>
        <taxon>Actinomycetes</taxon>
        <taxon>Bifidobacteriales</taxon>
        <taxon>Bifidobacteriaceae</taxon>
        <taxon>Bifidobacterium</taxon>
    </lineage>
</organism>
<name>A0A6A2VAA8_9BIFI</name>
<keyword evidence="2" id="KW-1185">Reference proteome</keyword>
<dbReference type="InterPro" id="IPR035093">
    <property type="entry name" value="RelE/ParE_toxin_dom_sf"/>
</dbReference>
<evidence type="ECO:0000313" key="2">
    <source>
        <dbReference type="Proteomes" id="UP000440041"/>
    </source>
</evidence>
<proteinExistence type="predicted"/>
<dbReference type="SUPFAM" id="SSF143011">
    <property type="entry name" value="RelE-like"/>
    <property type="match status" value="1"/>
</dbReference>
<dbReference type="Pfam" id="PF05015">
    <property type="entry name" value="HigB-like_toxin"/>
    <property type="match status" value="1"/>
</dbReference>
<reference evidence="1 2" key="1">
    <citation type="submission" date="2019-09" db="EMBL/GenBank/DDBJ databases">
        <title>Characterization of the phylogenetic diversity of two novel species belonging to the genus Bifidobacterium: Bifidobacterium cebidarum sp. nov. and Bifidobacterium leontopitheci sp. nov.</title>
        <authorList>
            <person name="Lugli G.A."/>
            <person name="Duranti S."/>
            <person name="Milani C."/>
            <person name="Turroni F."/>
            <person name="Ventura M."/>
        </authorList>
    </citation>
    <scope>NUCLEOTIDE SEQUENCE [LARGE SCALE GENOMIC DNA]</scope>
    <source>
        <strain evidence="1 2">DSM 100238</strain>
    </source>
</reference>
<dbReference type="AlphaFoldDB" id="A0A6A2VAA8"/>
<dbReference type="RefSeq" id="WP_376831048.1">
    <property type="nucleotide sequence ID" value="NZ_JBHLXF010000010.1"/>
</dbReference>
<dbReference type="Proteomes" id="UP000440041">
    <property type="component" value="Unassembled WGS sequence"/>
</dbReference>
<gene>
    <name evidence="1" type="ORF">DSM100238_0749</name>
</gene>
<dbReference type="PANTHER" id="PTHR40266">
    <property type="entry name" value="TOXIN HIGB-1"/>
    <property type="match status" value="1"/>
</dbReference>
<dbReference type="InterPro" id="IPR007711">
    <property type="entry name" value="HigB-1"/>
</dbReference>